<dbReference type="InParanoid" id="A0A409X685"/>
<reference evidence="2 3" key="1">
    <citation type="journal article" date="2018" name="Evol. Lett.">
        <title>Horizontal gene cluster transfer increased hallucinogenic mushroom diversity.</title>
        <authorList>
            <person name="Reynolds H.T."/>
            <person name="Vijayakumar V."/>
            <person name="Gluck-Thaler E."/>
            <person name="Korotkin H.B."/>
            <person name="Matheny P.B."/>
            <person name="Slot J.C."/>
        </authorList>
    </citation>
    <scope>NUCLEOTIDE SEQUENCE [LARGE SCALE GENOMIC DNA]</scope>
    <source>
        <strain evidence="2 3">SRW20</strain>
    </source>
</reference>
<keyword evidence="3" id="KW-1185">Reference proteome</keyword>
<dbReference type="AlphaFoldDB" id="A0A409X685"/>
<evidence type="ECO:0000313" key="3">
    <source>
        <dbReference type="Proteomes" id="UP000284706"/>
    </source>
</evidence>
<organism evidence="2 3">
    <name type="scientific">Gymnopilus dilepis</name>
    <dbReference type="NCBI Taxonomy" id="231916"/>
    <lineage>
        <taxon>Eukaryota</taxon>
        <taxon>Fungi</taxon>
        <taxon>Dikarya</taxon>
        <taxon>Basidiomycota</taxon>
        <taxon>Agaricomycotina</taxon>
        <taxon>Agaricomycetes</taxon>
        <taxon>Agaricomycetidae</taxon>
        <taxon>Agaricales</taxon>
        <taxon>Agaricineae</taxon>
        <taxon>Hymenogastraceae</taxon>
        <taxon>Gymnopilus</taxon>
    </lineage>
</organism>
<accession>A0A409X685</accession>
<comment type="caution">
    <text evidence="2">The sequence shown here is derived from an EMBL/GenBank/DDBJ whole genome shotgun (WGS) entry which is preliminary data.</text>
</comment>
<evidence type="ECO:0000256" key="1">
    <source>
        <dbReference type="SAM" id="MobiDB-lite"/>
    </source>
</evidence>
<proteinExistence type="predicted"/>
<dbReference type="EMBL" id="NHYE01004111">
    <property type="protein sequence ID" value="PPQ86266.1"/>
    <property type="molecule type" value="Genomic_DNA"/>
</dbReference>
<protein>
    <submittedName>
        <fullName evidence="2">Uncharacterized protein</fullName>
    </submittedName>
</protein>
<feature type="region of interest" description="Disordered" evidence="1">
    <location>
        <begin position="1"/>
        <end position="80"/>
    </location>
</feature>
<gene>
    <name evidence="2" type="ORF">CVT26_004905</name>
</gene>
<sequence>MTPQRPSDVPVCSSPHSPQLAQPSLACMGDADPGPALSSSSVFKPSPRSGPNSVERLSYRNLRADAKPKPVHTSSGCNGM</sequence>
<evidence type="ECO:0000313" key="2">
    <source>
        <dbReference type="EMBL" id="PPQ86266.1"/>
    </source>
</evidence>
<feature type="compositionally biased region" description="Low complexity" evidence="1">
    <location>
        <begin position="35"/>
        <end position="49"/>
    </location>
</feature>
<dbReference type="Proteomes" id="UP000284706">
    <property type="component" value="Unassembled WGS sequence"/>
</dbReference>
<name>A0A409X685_9AGAR</name>